<dbReference type="EMBL" id="BAABIV010000006">
    <property type="protein sequence ID" value="GAA4980232.1"/>
    <property type="molecule type" value="Genomic_DNA"/>
</dbReference>
<evidence type="ECO:0000313" key="1">
    <source>
        <dbReference type="EMBL" id="GAA4980232.1"/>
    </source>
</evidence>
<gene>
    <name evidence="1" type="ORF">GCM10023257_18080</name>
</gene>
<reference evidence="2" key="1">
    <citation type="journal article" date="2019" name="Int. J. Syst. Evol. Microbiol.">
        <title>The Global Catalogue of Microorganisms (GCM) 10K type strain sequencing project: providing services to taxonomists for standard genome sequencing and annotation.</title>
        <authorList>
            <consortium name="The Broad Institute Genomics Platform"/>
            <consortium name="The Broad Institute Genome Sequencing Center for Infectious Disease"/>
            <person name="Wu L."/>
            <person name="Ma J."/>
        </authorList>
    </citation>
    <scope>NUCLEOTIDE SEQUENCE [LARGE SCALE GENOMIC DNA]</scope>
    <source>
        <strain evidence="2">JCM 17657</strain>
    </source>
</reference>
<name>A0ABP9HW00_9ACTN</name>
<dbReference type="SUPFAM" id="SSF54427">
    <property type="entry name" value="NTF2-like"/>
    <property type="match status" value="1"/>
</dbReference>
<dbReference type="InterPro" id="IPR032710">
    <property type="entry name" value="NTF2-like_dom_sf"/>
</dbReference>
<comment type="caution">
    <text evidence="1">The sequence shown here is derived from an EMBL/GenBank/DDBJ whole genome shotgun (WGS) entry which is preliminary data.</text>
</comment>
<organism evidence="1 2">
    <name type="scientific">Streptomyces hyderabadensis</name>
    <dbReference type="NCBI Taxonomy" id="598549"/>
    <lineage>
        <taxon>Bacteria</taxon>
        <taxon>Bacillati</taxon>
        <taxon>Actinomycetota</taxon>
        <taxon>Actinomycetes</taxon>
        <taxon>Kitasatosporales</taxon>
        <taxon>Streptomycetaceae</taxon>
        <taxon>Streptomyces</taxon>
    </lineage>
</organism>
<proteinExistence type="predicted"/>
<dbReference type="Gene3D" id="3.10.450.50">
    <property type="match status" value="1"/>
</dbReference>
<accession>A0ABP9HW00</accession>
<dbReference type="Proteomes" id="UP001500610">
    <property type="component" value="Unassembled WGS sequence"/>
</dbReference>
<evidence type="ECO:0000313" key="2">
    <source>
        <dbReference type="Proteomes" id="UP001500610"/>
    </source>
</evidence>
<sequence length="78" mass="8418">MPISVRPRQVYRSGGLALLIGDWVIDGVGREGQDVHVEGAAIGVARRGPDGRWWCVIDDRFGTLTEGGESRRPDVSGS</sequence>
<protein>
    <submittedName>
        <fullName evidence="1">Uncharacterized protein</fullName>
    </submittedName>
</protein>
<keyword evidence="2" id="KW-1185">Reference proteome</keyword>